<dbReference type="Pfam" id="PF03960">
    <property type="entry name" value="ArsC"/>
    <property type="match status" value="1"/>
</dbReference>
<dbReference type="PANTHER" id="PTHR30041">
    <property type="entry name" value="ARSENATE REDUCTASE"/>
    <property type="match status" value="1"/>
</dbReference>
<dbReference type="PROSITE" id="PS51353">
    <property type="entry name" value="ARSC"/>
    <property type="match status" value="1"/>
</dbReference>
<proteinExistence type="predicted"/>
<evidence type="ECO:0000313" key="1">
    <source>
        <dbReference type="EMBL" id="OIQ73534.1"/>
    </source>
</evidence>
<dbReference type="InterPro" id="IPR006504">
    <property type="entry name" value="Tscrpt_reg_Spx/MgsR"/>
</dbReference>
<dbReference type="InterPro" id="IPR036249">
    <property type="entry name" value="Thioredoxin-like_sf"/>
</dbReference>
<name>A0A1J5PPM3_9ZZZZ</name>
<accession>A0A1J5PPM3</accession>
<dbReference type="EMBL" id="MLJW01002834">
    <property type="protein sequence ID" value="OIQ73534.1"/>
    <property type="molecule type" value="Genomic_DNA"/>
</dbReference>
<protein>
    <submittedName>
        <fullName evidence="1">Regulatory protein MgsR</fullName>
    </submittedName>
</protein>
<gene>
    <name evidence="1" type="primary">mgsR_2</name>
    <name evidence="1" type="ORF">GALL_448280</name>
</gene>
<dbReference type="PANTHER" id="PTHR30041:SF8">
    <property type="entry name" value="PROTEIN YFFB"/>
    <property type="match status" value="1"/>
</dbReference>
<sequence>MSPHPPVVVHGIARCDTVRRALQWLESRDVPFSFVDFKTRPPTRAQLEHWAQRTGWDVLLNRRGTTWRRLDAAVQAGVTDAQSAIDLLLQYPSAIKRPVFERGDVLLVGFDPQVWADALR</sequence>
<reference evidence="1" key="1">
    <citation type="submission" date="2016-10" db="EMBL/GenBank/DDBJ databases">
        <title>Sequence of Gallionella enrichment culture.</title>
        <authorList>
            <person name="Poehlein A."/>
            <person name="Muehling M."/>
            <person name="Daniel R."/>
        </authorList>
    </citation>
    <scope>NUCLEOTIDE SEQUENCE</scope>
</reference>
<dbReference type="Gene3D" id="3.40.30.10">
    <property type="entry name" value="Glutaredoxin"/>
    <property type="match status" value="1"/>
</dbReference>
<dbReference type="NCBIfam" id="TIGR01617">
    <property type="entry name" value="arsC_related"/>
    <property type="match status" value="1"/>
</dbReference>
<organism evidence="1">
    <name type="scientific">mine drainage metagenome</name>
    <dbReference type="NCBI Taxonomy" id="410659"/>
    <lineage>
        <taxon>unclassified sequences</taxon>
        <taxon>metagenomes</taxon>
        <taxon>ecological metagenomes</taxon>
    </lineage>
</organism>
<dbReference type="InterPro" id="IPR006660">
    <property type="entry name" value="Arsenate_reductase-like"/>
</dbReference>
<dbReference type="SUPFAM" id="SSF52833">
    <property type="entry name" value="Thioredoxin-like"/>
    <property type="match status" value="1"/>
</dbReference>
<dbReference type="AlphaFoldDB" id="A0A1J5PPM3"/>
<comment type="caution">
    <text evidence="1">The sequence shown here is derived from an EMBL/GenBank/DDBJ whole genome shotgun (WGS) entry which is preliminary data.</text>
</comment>